<dbReference type="EMBL" id="JBHUIW010000026">
    <property type="protein sequence ID" value="MFD2184312.1"/>
    <property type="molecule type" value="Genomic_DNA"/>
</dbReference>
<evidence type="ECO:0000313" key="3">
    <source>
        <dbReference type="EMBL" id="MFD2184312.1"/>
    </source>
</evidence>
<feature type="signal peptide" evidence="2">
    <location>
        <begin position="1"/>
        <end position="31"/>
    </location>
</feature>
<dbReference type="SUPFAM" id="SSF53850">
    <property type="entry name" value="Periplasmic binding protein-like II"/>
    <property type="match status" value="1"/>
</dbReference>
<evidence type="ECO:0000313" key="4">
    <source>
        <dbReference type="Proteomes" id="UP001597314"/>
    </source>
</evidence>
<comment type="caution">
    <text evidence="3">The sequence shown here is derived from an EMBL/GenBank/DDBJ whole genome shotgun (WGS) entry which is preliminary data.</text>
</comment>
<dbReference type="InterPro" id="IPR005064">
    <property type="entry name" value="BUG"/>
</dbReference>
<dbReference type="PANTHER" id="PTHR42928">
    <property type="entry name" value="TRICARBOXYLATE-BINDING PROTEIN"/>
    <property type="match status" value="1"/>
</dbReference>
<dbReference type="Proteomes" id="UP001597314">
    <property type="component" value="Unassembled WGS sequence"/>
</dbReference>
<dbReference type="InterPro" id="IPR006311">
    <property type="entry name" value="TAT_signal"/>
</dbReference>
<dbReference type="Pfam" id="PF03401">
    <property type="entry name" value="TctC"/>
    <property type="match status" value="1"/>
</dbReference>
<dbReference type="Gene3D" id="3.40.190.150">
    <property type="entry name" value="Bordetella uptake gene, domain 1"/>
    <property type="match status" value="1"/>
</dbReference>
<proteinExistence type="inferred from homology"/>
<dbReference type="PIRSF" id="PIRSF017082">
    <property type="entry name" value="YflP"/>
    <property type="match status" value="1"/>
</dbReference>
<keyword evidence="4" id="KW-1185">Reference proteome</keyword>
<dbReference type="CDD" id="cd13578">
    <property type="entry name" value="PBP2_Bug27"/>
    <property type="match status" value="1"/>
</dbReference>
<reference evidence="4" key="1">
    <citation type="journal article" date="2019" name="Int. J. Syst. Evol. Microbiol.">
        <title>The Global Catalogue of Microorganisms (GCM) 10K type strain sequencing project: providing services to taxonomists for standard genome sequencing and annotation.</title>
        <authorList>
            <consortium name="The Broad Institute Genomics Platform"/>
            <consortium name="The Broad Institute Genome Sequencing Center for Infectious Disease"/>
            <person name="Wu L."/>
            <person name="Ma J."/>
        </authorList>
    </citation>
    <scope>NUCLEOTIDE SEQUENCE [LARGE SCALE GENOMIC DNA]</scope>
    <source>
        <strain evidence="4">CGMCC 1.6774</strain>
    </source>
</reference>
<evidence type="ECO:0000256" key="1">
    <source>
        <dbReference type="ARBA" id="ARBA00006987"/>
    </source>
</evidence>
<gene>
    <name evidence="3" type="ORF">ACFSOX_19330</name>
</gene>
<dbReference type="InterPro" id="IPR042100">
    <property type="entry name" value="Bug_dom1"/>
</dbReference>
<dbReference type="RefSeq" id="WP_378479455.1">
    <property type="nucleotide sequence ID" value="NZ_JBHUIW010000026.1"/>
</dbReference>
<dbReference type="Gene3D" id="3.40.190.10">
    <property type="entry name" value="Periplasmic binding protein-like II"/>
    <property type="match status" value="1"/>
</dbReference>
<dbReference type="PANTHER" id="PTHR42928:SF5">
    <property type="entry name" value="BLR1237 PROTEIN"/>
    <property type="match status" value="1"/>
</dbReference>
<name>A0ABW5AQG0_9BRAD</name>
<organism evidence="3 4">
    <name type="scientific">Rhodoplanes azumiensis</name>
    <dbReference type="NCBI Taxonomy" id="1897628"/>
    <lineage>
        <taxon>Bacteria</taxon>
        <taxon>Pseudomonadati</taxon>
        <taxon>Pseudomonadota</taxon>
        <taxon>Alphaproteobacteria</taxon>
        <taxon>Hyphomicrobiales</taxon>
        <taxon>Nitrobacteraceae</taxon>
        <taxon>Rhodoplanes</taxon>
    </lineage>
</organism>
<accession>A0ABW5AQG0</accession>
<dbReference type="PROSITE" id="PS51318">
    <property type="entry name" value="TAT"/>
    <property type="match status" value="1"/>
</dbReference>
<feature type="chain" id="PRO_5045576290" evidence="2">
    <location>
        <begin position="32"/>
        <end position="344"/>
    </location>
</feature>
<protein>
    <submittedName>
        <fullName evidence="3">Bug family tripartite tricarboxylate transporter substrate binding protein</fullName>
    </submittedName>
</protein>
<sequence length="344" mass="34847">MRADHPRRRTLAAMLALAGLALAGPAPSASAQSAGATPTAAGEAAGWPARPITLIVPFPAGGGNDAMARIVADKLSGALGQQVIVDNRGGGGGNIGTRAVARAAPDGYTLLLGHTGTISVNPSLFATAGYDPRKDFAPIGLMATMPVVLLAHPSFPGKTVADVIAAAKAAPGKVSIGTSAVGTGGYMTAELFKASAGIDATLVPYKGTGPLMNDLVGGHVPIAFGILAPALGNIEAKTLRVIAVMSRERFPLLPDVPTADESGLPGFESVLHYGLLAPAGTPVPIVAKINAALQALVKTEDVAKRIRAEGGAPLTSTPDEYAADIDREEKKWSALVRRLGLKGD</sequence>
<comment type="similarity">
    <text evidence="1">Belongs to the UPF0065 (bug) family.</text>
</comment>
<keyword evidence="2" id="KW-0732">Signal</keyword>
<evidence type="ECO:0000256" key="2">
    <source>
        <dbReference type="SAM" id="SignalP"/>
    </source>
</evidence>